<proteinExistence type="predicted"/>
<dbReference type="EMBL" id="CAJOBP010006653">
    <property type="protein sequence ID" value="CAF4497718.1"/>
    <property type="molecule type" value="Genomic_DNA"/>
</dbReference>
<evidence type="ECO:0000313" key="4">
    <source>
        <dbReference type="Proteomes" id="UP000663873"/>
    </source>
</evidence>
<dbReference type="Proteomes" id="UP000663873">
    <property type="component" value="Unassembled WGS sequence"/>
</dbReference>
<reference evidence="1" key="1">
    <citation type="submission" date="2021-02" db="EMBL/GenBank/DDBJ databases">
        <authorList>
            <person name="Nowell W R."/>
        </authorList>
    </citation>
    <scope>NUCLEOTIDE SEQUENCE</scope>
</reference>
<protein>
    <submittedName>
        <fullName evidence="1">Uncharacterized protein</fullName>
    </submittedName>
</protein>
<sequence>MWKYVYNAGQYRYGFNTQEKTDEIAGAGNHTTALFWEYDTRSGRRWNLDPKPQVSISDYAVNGNNPILNNDPNGDWCIPCLTAGAGALIGAGVEAGTQLYQTGKINNWKAVGGAAVQGAVTGFAAGATGGASLFSTIAVSGAANALGGAASNAMQGKAVTTKTVATDIVVGLATGGVGKAIQYSVNKQVAKSFYKEAGFEVKKAAEHIEGINLLKNVKITTLKEGKGLQQWTKQGRIGDYFTNMENGARQNLGLPDYEKRTIEQFSISKDVRVLESEASKLNGNRGGGTQYFSPEIKNNIKPLKE</sequence>
<evidence type="ECO:0000313" key="1">
    <source>
        <dbReference type="EMBL" id="CAF3303863.1"/>
    </source>
</evidence>
<organism evidence="1 3">
    <name type="scientific">Rotaria socialis</name>
    <dbReference type="NCBI Taxonomy" id="392032"/>
    <lineage>
        <taxon>Eukaryota</taxon>
        <taxon>Metazoa</taxon>
        <taxon>Spiralia</taxon>
        <taxon>Gnathifera</taxon>
        <taxon>Rotifera</taxon>
        <taxon>Eurotatoria</taxon>
        <taxon>Bdelloidea</taxon>
        <taxon>Philodinida</taxon>
        <taxon>Philodinidae</taxon>
        <taxon>Rotaria</taxon>
    </lineage>
</organism>
<evidence type="ECO:0000313" key="2">
    <source>
        <dbReference type="EMBL" id="CAF4497718.1"/>
    </source>
</evidence>
<dbReference type="EMBL" id="CAJNXB010003261">
    <property type="protein sequence ID" value="CAF3303863.1"/>
    <property type="molecule type" value="Genomic_DNA"/>
</dbReference>
<dbReference type="AlphaFoldDB" id="A0A817SS50"/>
<comment type="caution">
    <text evidence="1">The sequence shown here is derived from an EMBL/GenBank/DDBJ whole genome shotgun (WGS) entry which is preliminary data.</text>
</comment>
<evidence type="ECO:0000313" key="3">
    <source>
        <dbReference type="Proteomes" id="UP000663825"/>
    </source>
</evidence>
<dbReference type="Proteomes" id="UP000663825">
    <property type="component" value="Unassembled WGS sequence"/>
</dbReference>
<accession>A0A817SS50</accession>
<keyword evidence="4" id="KW-1185">Reference proteome</keyword>
<gene>
    <name evidence="1" type="ORF">TIS948_LOCUS18601</name>
    <name evidence="2" type="ORF">UJA718_LOCUS26096</name>
</gene>
<name>A0A817SS50_9BILA</name>